<evidence type="ECO:0008006" key="3">
    <source>
        <dbReference type="Google" id="ProtNLM"/>
    </source>
</evidence>
<reference evidence="1 2" key="1">
    <citation type="submission" date="2018-06" db="EMBL/GenBank/DDBJ databases">
        <title>Fusarium incarnatum-equiseti species complex species 28.</title>
        <authorList>
            <person name="Gardiner D.M."/>
        </authorList>
    </citation>
    <scope>NUCLEOTIDE SEQUENCE [LARGE SCALE GENOMIC DNA]</scope>
    <source>
        <strain evidence="1 2">FIESC_28</strain>
    </source>
</reference>
<comment type="caution">
    <text evidence="1">The sequence shown here is derived from an EMBL/GenBank/DDBJ whole genome shotgun (WGS) entry which is preliminary data.</text>
</comment>
<accession>A0A366R1Z8</accession>
<dbReference type="GeneID" id="41998605"/>
<dbReference type="Proteomes" id="UP000253153">
    <property type="component" value="Unassembled WGS sequence"/>
</dbReference>
<dbReference type="AlphaFoldDB" id="A0A366R1Z8"/>
<evidence type="ECO:0000313" key="1">
    <source>
        <dbReference type="EMBL" id="RBR11149.1"/>
    </source>
</evidence>
<dbReference type="RefSeq" id="XP_031012636.1">
    <property type="nucleotide sequence ID" value="XM_031163309.1"/>
</dbReference>
<keyword evidence="2" id="KW-1185">Reference proteome</keyword>
<organism evidence="1 2">
    <name type="scientific">Fusarium coffeatum</name>
    <dbReference type="NCBI Taxonomy" id="231269"/>
    <lineage>
        <taxon>Eukaryota</taxon>
        <taxon>Fungi</taxon>
        <taxon>Dikarya</taxon>
        <taxon>Ascomycota</taxon>
        <taxon>Pezizomycotina</taxon>
        <taxon>Sordariomycetes</taxon>
        <taxon>Hypocreomycetidae</taxon>
        <taxon>Hypocreales</taxon>
        <taxon>Nectriaceae</taxon>
        <taxon>Fusarium</taxon>
        <taxon>Fusarium incarnatum-equiseti species complex</taxon>
    </lineage>
</organism>
<evidence type="ECO:0000313" key="2">
    <source>
        <dbReference type="Proteomes" id="UP000253153"/>
    </source>
</evidence>
<protein>
    <recommendedName>
        <fullName evidence="3">Fungal N-terminal domain-containing protein</fullName>
    </recommendedName>
</protein>
<gene>
    <name evidence="1" type="ORF">FIESC28_09172</name>
</gene>
<dbReference type="EMBL" id="QKXC01000218">
    <property type="protein sequence ID" value="RBR11149.1"/>
    <property type="molecule type" value="Genomic_DNA"/>
</dbReference>
<dbReference type="OrthoDB" id="1577640at2759"/>
<sequence length="1025" mass="115435">MSDPLSVAGTAVGITSLGIQVCQGLIQYLRAVRGRKEDIRDGIRDIEQVVSLLYSLNSLLPKMNPETDKAPLQRCLNNCYGKLETLQEVLGELDDDKHSNKVTRRAANAMRSVTYPFQQEKLTAIRQSLRSVLDDLNLILSIISLDSEATIQSTVSTISLDLRAHASTHAGDISDLQIQVDSNFLQLRSLQSTISDTLDDIAEQLHKTHLYIQDLDQRVDGKLTIIESGTQSIEASSQVTVARLEEITKALASQSRLMENMSLQIMGIQSLPNTDFATAEQNATFHEKPSKALYKQSTNTSLWRSCRCATRIPRSKTFFSFWNMKFELEQQEHHLPSCKLWGTKKGMKRTAKATFPLKLAWLSARTTLACFQYATGTSQPSISIRYTNIVERRNSPVYRLFNKFAKDMEMRNSVNQVIRKIELLEREILTLYTCGRASPGDVDQLGFTHAEVKVVFDESVALRPFGQPDEAPSFILTSPGTVAWEISDIAKAILSRNIDDLKLCLTQDPESVLESIRDINVLYLSAAWPEGLRYLLTTEAITFIDDNVEIGRFNLTLVSRAIDRDQAESVDLLLGAGCYLELEHSTFSIFSSDQLALIVAAHLSERRLRLLAFVQRQLGLFLGQTSVAFADSAAAEMCAALDAAGVKLHPSLRVEPNYRSVYLQGPIALHMFSHFWEKGFHHFKSRNLIGFTPAVTKQSCLEAILILRNMKDLVEAMEWLVKKGFMQEKTKDPLDLGLNTNATGYHYLGALLAHSVSWGGDCHDFLYPKRRALDDLLARQDHEDDCMCWCNPDNYGCSPLKLFLITYVNLVPTSEHGAGFSRHVVLHRKLFDPMSLGDTISHRIKGTLRLLTFEALEMTHTCCSFDEIHEHDHSGLVPVKMLGDKGIFCHDPVSVSIIRSSAEEQSTAALLEELMVEFTEKLSRLTAGVRTFEEFIFTHWRRRISQLYAPDPNVVEDLLQHQTFQGLGLSRSVKTRVLPETLQRLLGEDFLLTDRLDKPIPLEGCASEMAEYEKPYCPWCNKSNR</sequence>
<proteinExistence type="predicted"/>
<name>A0A366R1Z8_9HYPO</name>